<proteinExistence type="predicted"/>
<organism evidence="1 2">
    <name type="scientific">Tetrabaena socialis</name>
    <dbReference type="NCBI Taxonomy" id="47790"/>
    <lineage>
        <taxon>Eukaryota</taxon>
        <taxon>Viridiplantae</taxon>
        <taxon>Chlorophyta</taxon>
        <taxon>core chlorophytes</taxon>
        <taxon>Chlorophyceae</taxon>
        <taxon>CS clade</taxon>
        <taxon>Chlamydomonadales</taxon>
        <taxon>Tetrabaenaceae</taxon>
        <taxon>Tetrabaena</taxon>
    </lineage>
</organism>
<reference evidence="1 2" key="1">
    <citation type="journal article" date="2017" name="Mol. Biol. Evol.">
        <title>The 4-celled Tetrabaena socialis nuclear genome reveals the essential components for genetic control of cell number at the origin of multicellularity in the volvocine lineage.</title>
        <authorList>
            <person name="Featherston J."/>
            <person name="Arakaki Y."/>
            <person name="Hanschen E.R."/>
            <person name="Ferris P.J."/>
            <person name="Michod R.E."/>
            <person name="Olson B.J.S.C."/>
            <person name="Nozaki H."/>
            <person name="Durand P.M."/>
        </authorList>
    </citation>
    <scope>NUCLEOTIDE SEQUENCE [LARGE SCALE GENOMIC DNA]</scope>
    <source>
        <strain evidence="1 2">NIES-571</strain>
    </source>
</reference>
<gene>
    <name evidence="1" type="ORF">TSOC_002748</name>
</gene>
<accession>A0A2J8ADB1</accession>
<keyword evidence="2" id="KW-1185">Reference proteome</keyword>
<protein>
    <submittedName>
        <fullName evidence="1">Uncharacterized protein</fullName>
    </submittedName>
</protein>
<dbReference type="EMBL" id="PGGS01000054">
    <property type="protein sequence ID" value="PNH10496.1"/>
    <property type="molecule type" value="Genomic_DNA"/>
</dbReference>
<evidence type="ECO:0000313" key="2">
    <source>
        <dbReference type="Proteomes" id="UP000236333"/>
    </source>
</evidence>
<comment type="caution">
    <text evidence="1">The sequence shown here is derived from an EMBL/GenBank/DDBJ whole genome shotgun (WGS) entry which is preliminary data.</text>
</comment>
<evidence type="ECO:0000313" key="1">
    <source>
        <dbReference type="EMBL" id="PNH10496.1"/>
    </source>
</evidence>
<dbReference type="Proteomes" id="UP000236333">
    <property type="component" value="Unassembled WGS sequence"/>
</dbReference>
<dbReference type="AlphaFoldDB" id="A0A2J8ADB1"/>
<dbReference type="OrthoDB" id="523908at2759"/>
<name>A0A2J8ADB1_9CHLO</name>
<sequence>MPLVLLVAPASHMLARQDDPEAPGVVPCASRSKPTAITAIYVIHSYWSEQRRDFAPALCKWFKENGGELANVPCVLFPGYWATAATRDQVWDLVARRIVAPESHAQPQGWLTRLLYRLGISGAAPLFDEQERVINPSYLGTAASHLLAVQNWTLEMSRQQVPSHERVDRHLLLFEDDAVVTRGGIESLRRSLPFLDKCYDVLALDSTDNFCASSRWVGAMHSLLLPRKWLRSPQLVPVRYSYSRNTGLVVSNKGAIHLLSGLPVTREIDLWFRDLMTDQVLKTYVSCPRLVGSQGVPTVV</sequence>